<keyword evidence="3" id="KW-1185">Reference proteome</keyword>
<proteinExistence type="predicted"/>
<evidence type="ECO:0000313" key="2">
    <source>
        <dbReference type="EMBL" id="CAK9093394.1"/>
    </source>
</evidence>
<feature type="compositionally biased region" description="Basic residues" evidence="1">
    <location>
        <begin position="1"/>
        <end position="15"/>
    </location>
</feature>
<reference evidence="2 3" key="1">
    <citation type="submission" date="2024-02" db="EMBL/GenBank/DDBJ databases">
        <authorList>
            <person name="Chen Y."/>
            <person name="Shah S."/>
            <person name="Dougan E. K."/>
            <person name="Thang M."/>
            <person name="Chan C."/>
        </authorList>
    </citation>
    <scope>NUCLEOTIDE SEQUENCE [LARGE SCALE GENOMIC DNA]</scope>
</reference>
<name>A0ABP0QZJ8_9DINO</name>
<dbReference type="EMBL" id="CAXAMN010025206">
    <property type="protein sequence ID" value="CAK9093394.1"/>
    <property type="molecule type" value="Genomic_DNA"/>
</dbReference>
<organism evidence="2 3">
    <name type="scientific">Durusdinium trenchii</name>
    <dbReference type="NCBI Taxonomy" id="1381693"/>
    <lineage>
        <taxon>Eukaryota</taxon>
        <taxon>Sar</taxon>
        <taxon>Alveolata</taxon>
        <taxon>Dinophyceae</taxon>
        <taxon>Suessiales</taxon>
        <taxon>Symbiodiniaceae</taxon>
        <taxon>Durusdinium</taxon>
    </lineage>
</organism>
<evidence type="ECO:0000313" key="3">
    <source>
        <dbReference type="Proteomes" id="UP001642484"/>
    </source>
</evidence>
<protein>
    <submittedName>
        <fullName evidence="2">Uncharacterized protein</fullName>
    </submittedName>
</protein>
<evidence type="ECO:0000256" key="1">
    <source>
        <dbReference type="SAM" id="MobiDB-lite"/>
    </source>
</evidence>
<accession>A0ABP0QZJ8</accession>
<dbReference type="Proteomes" id="UP001642484">
    <property type="component" value="Unassembled WGS sequence"/>
</dbReference>
<comment type="caution">
    <text evidence="2">The sequence shown here is derived from an EMBL/GenBank/DDBJ whole genome shotgun (WGS) entry which is preliminary data.</text>
</comment>
<feature type="region of interest" description="Disordered" evidence="1">
    <location>
        <begin position="1"/>
        <end position="43"/>
    </location>
</feature>
<sequence>MKGTKRGKNGKHFRRPSSWNSTTLLPPYKGDANTRSDGIHRTGMGQGRFTCGGQGHGFRQYPKSTTATTGRFEKEVGEAACSWSKVLQPPTWWNSVTRWPARATETVGSFGAIQQVPQKRFELTGVEGFAPKTIDVSFVLATADCTVQRASYLLLPQHVGEQNAQR</sequence>
<gene>
    <name evidence="2" type="ORF">CCMP2556_LOCUS44638</name>
</gene>